<proteinExistence type="predicted"/>
<feature type="compositionally biased region" description="Low complexity" evidence="1">
    <location>
        <begin position="876"/>
        <end position="895"/>
    </location>
</feature>
<dbReference type="InterPro" id="IPR008984">
    <property type="entry name" value="SMAD_FHA_dom_sf"/>
</dbReference>
<feature type="compositionally biased region" description="Low complexity" evidence="1">
    <location>
        <begin position="1377"/>
        <end position="1386"/>
    </location>
</feature>
<feature type="compositionally biased region" description="Acidic residues" evidence="1">
    <location>
        <begin position="270"/>
        <end position="279"/>
    </location>
</feature>
<feature type="region of interest" description="Disordered" evidence="1">
    <location>
        <begin position="1016"/>
        <end position="1036"/>
    </location>
</feature>
<organism evidence="3 4">
    <name type="scientific">Tetrahymena thermophila (strain SB210)</name>
    <dbReference type="NCBI Taxonomy" id="312017"/>
    <lineage>
        <taxon>Eukaryota</taxon>
        <taxon>Sar</taxon>
        <taxon>Alveolata</taxon>
        <taxon>Ciliophora</taxon>
        <taxon>Intramacronucleata</taxon>
        <taxon>Oligohymenophorea</taxon>
        <taxon>Hymenostomatida</taxon>
        <taxon>Tetrahymenina</taxon>
        <taxon>Tetrahymenidae</taxon>
        <taxon>Tetrahymena</taxon>
    </lineage>
</organism>
<feature type="region of interest" description="Disordered" evidence="1">
    <location>
        <begin position="410"/>
        <end position="502"/>
    </location>
</feature>
<feature type="region of interest" description="Disordered" evidence="1">
    <location>
        <begin position="259"/>
        <end position="279"/>
    </location>
</feature>
<dbReference type="RefSeq" id="XP_001024627.4">
    <property type="nucleotide sequence ID" value="XM_001024627.4"/>
</dbReference>
<dbReference type="EMBL" id="GG662449">
    <property type="protein sequence ID" value="EAS04382.4"/>
    <property type="molecule type" value="Genomic_DNA"/>
</dbReference>
<dbReference type="eggNOG" id="ENOG502SPB2">
    <property type="taxonomic scope" value="Eukaryota"/>
</dbReference>
<feature type="region of interest" description="Disordered" evidence="1">
    <location>
        <begin position="871"/>
        <end position="895"/>
    </location>
</feature>
<evidence type="ECO:0000313" key="4">
    <source>
        <dbReference type="Proteomes" id="UP000009168"/>
    </source>
</evidence>
<feature type="domain" description="FHA" evidence="2">
    <location>
        <begin position="1010"/>
        <end position="1120"/>
    </location>
</feature>
<dbReference type="CDD" id="cd00060">
    <property type="entry name" value="FHA"/>
    <property type="match status" value="1"/>
</dbReference>
<gene>
    <name evidence="3" type="ORF">TTHERM_00302030</name>
</gene>
<dbReference type="GeneID" id="7832451"/>
<dbReference type="PANTHER" id="PTHR46210:SF1">
    <property type="entry name" value="FHA DOMAIN-CONTAINING PROTEIN"/>
    <property type="match status" value="1"/>
</dbReference>
<dbReference type="PROSITE" id="PS50006">
    <property type="entry name" value="FHA_DOMAIN"/>
    <property type="match status" value="2"/>
</dbReference>
<accession>I7M3V7</accession>
<dbReference type="OrthoDB" id="312994at2759"/>
<feature type="region of interest" description="Disordered" evidence="1">
    <location>
        <begin position="1371"/>
        <end position="1396"/>
    </location>
</feature>
<feature type="region of interest" description="Disordered" evidence="1">
    <location>
        <begin position="575"/>
        <end position="594"/>
    </location>
</feature>
<feature type="compositionally biased region" description="Acidic residues" evidence="1">
    <location>
        <begin position="421"/>
        <end position="456"/>
    </location>
</feature>
<feature type="compositionally biased region" description="Polar residues" evidence="1">
    <location>
        <begin position="466"/>
        <end position="480"/>
    </location>
</feature>
<feature type="region of interest" description="Disordered" evidence="1">
    <location>
        <begin position="1"/>
        <end position="23"/>
    </location>
</feature>
<feature type="compositionally biased region" description="Low complexity" evidence="1">
    <location>
        <begin position="1"/>
        <end position="15"/>
    </location>
</feature>
<dbReference type="InterPro" id="IPR000253">
    <property type="entry name" value="FHA_dom"/>
</dbReference>
<feature type="domain" description="FHA" evidence="2">
    <location>
        <begin position="1261"/>
        <end position="1314"/>
    </location>
</feature>
<dbReference type="KEGG" id="tet:TTHERM_00302030"/>
<dbReference type="Gene3D" id="2.60.200.20">
    <property type="match status" value="2"/>
</dbReference>
<name>I7M3V7_TETTS</name>
<dbReference type="InParanoid" id="I7M3V7"/>
<reference evidence="4" key="1">
    <citation type="journal article" date="2006" name="PLoS Biol.">
        <title>Macronuclear genome sequence of the ciliate Tetrahymena thermophila, a model eukaryote.</title>
        <authorList>
            <person name="Eisen J.A."/>
            <person name="Coyne R.S."/>
            <person name="Wu M."/>
            <person name="Wu D."/>
            <person name="Thiagarajan M."/>
            <person name="Wortman J.R."/>
            <person name="Badger J.H."/>
            <person name="Ren Q."/>
            <person name="Amedeo P."/>
            <person name="Jones K.M."/>
            <person name="Tallon L.J."/>
            <person name="Delcher A.L."/>
            <person name="Salzberg S.L."/>
            <person name="Silva J.C."/>
            <person name="Haas B.J."/>
            <person name="Majoros W.H."/>
            <person name="Farzad M."/>
            <person name="Carlton J.M."/>
            <person name="Smith R.K. Jr."/>
            <person name="Garg J."/>
            <person name="Pearlman R.E."/>
            <person name="Karrer K.M."/>
            <person name="Sun L."/>
            <person name="Manning G."/>
            <person name="Elde N.C."/>
            <person name="Turkewitz A.P."/>
            <person name="Asai D.J."/>
            <person name="Wilkes D.E."/>
            <person name="Wang Y."/>
            <person name="Cai H."/>
            <person name="Collins K."/>
            <person name="Stewart B.A."/>
            <person name="Lee S.R."/>
            <person name="Wilamowska K."/>
            <person name="Weinberg Z."/>
            <person name="Ruzzo W.L."/>
            <person name="Wloga D."/>
            <person name="Gaertig J."/>
            <person name="Frankel J."/>
            <person name="Tsao C.-C."/>
            <person name="Gorovsky M.A."/>
            <person name="Keeling P.J."/>
            <person name="Waller R.F."/>
            <person name="Patron N.J."/>
            <person name="Cherry J.M."/>
            <person name="Stover N.A."/>
            <person name="Krieger C.J."/>
            <person name="del Toro C."/>
            <person name="Ryder H.F."/>
            <person name="Williamson S.C."/>
            <person name="Barbeau R.A."/>
            <person name="Hamilton E.P."/>
            <person name="Orias E."/>
        </authorList>
    </citation>
    <scope>NUCLEOTIDE SEQUENCE [LARGE SCALE GENOMIC DNA]</scope>
    <source>
        <strain evidence="4">SB210</strain>
    </source>
</reference>
<evidence type="ECO:0000259" key="2">
    <source>
        <dbReference type="PROSITE" id="PS50006"/>
    </source>
</evidence>
<sequence>MQQAQQNGNVQGASQTSPPQLPSQNQQILNLNAQQQQQQNNLHQNQQQQDILQQNLQINKMQSQAANQQQLPNQQSPWNFQAQWSQMALGLANVSGGNKEIYPLQILNNSSNLSIANSQQQQLQQPNQMQISSQISNNFQSNNSDNQASVQVSQQQAQLMQLLKTNNNSINQNFSTAQQNFNSINPNLQFQKIFEEFQLDQQRLHQRNIIMYKALHMKNNGNMEAEGKMLPEGGSDNQLDFQQENQVNNQAVLEKNNFNLSRADQNKENNEEDDQDDDNYEVQDFRWILEKGTPAQQRDFLLNKFEKNNQQNVISKKKENQINNKAVLEKNNFNLQQADQDKENNEEDDQDDDNYEVQDFRWILEKGTPAQQRDFLLNQIEKNNQQNVKSRKKCKNKRFRDEIIEINEELDAQLQDQKDNDYDEEAYDDNHEGEDEDEDEEEDDDDDDDDENDEDQQNVKEIKDYQQFQEVNKLYRQQQKSLKKTSGKNQINGGDVNKKDNKAGEIILDDENPQGARQKIVKKNILKAHFRAQQKNSDSISIFSKMYNQDQINEKPVFKKFPIQKQKKSEQLFKNLKKDNSSSKNNENIGQASNVREQIQSYPLITDFQVNQQQLSNDSNNLLQLQFNVGSISPIHQNSENSARNRLQQVNQNEVQSSQPQFSNANSNYSNQLFQNFLQMPSQFRIPQNPQLINLAAGFLNNNQAQIVPTIPASGQAQSQASIQQIVQINQNAQTINTDRSDYESRIPPIQQLNMQQNQQPSLPFSFNLQQLTQKAVINNNQQQQQQQSSQFHQQSGFPYSQNIQQIQQLFSQNHSSVPRMPPTPNQQFYSINPSEIYRRENLQRLINGNLPTQAGIDGELPLETLNQPLQASARGQSQQQQQIPSQTGQQQQQQSSQQQQQLQQQQQQNQQQSSSQQQVSLQQPINQNNNYQGANRSQAQKQNHLPPEVKKIYYTYRQNQHPQEYDPQEPYMKVTVMKTNQDNSILNNVYYITPKGMVKSKKNTATDDIIIGRQESAKQPELTQNGEPNEIHPNDIVLPPTDRAISRIHCKIIYKHGFHIPRLVPDDFFLFLKGIKRSSFLVNIPQRIPDVVLRLIWKFVRPKNSFYIVDIGSAQGTFIKIRYDKSQIIEKGQVFLIGAETQFHILEVNHHNFMQKDECREDSGAMTNENTGNMVYDENDFINFLLYEKKANTNIHGLTAEEQQKLETLYNQQDNDLQNNTTQLVDSKKNFRPYVKLKVNSTQVSYHLFVFSQQAQDQGFKIGRSQECTIQININTISRKQSRIFYHKGKWQLKDGDMTRESANGTWISLNDYREKSESRNESDQKEIEDGSEIKISDSILKIEICNNEVKKVKPKYSFNLDNLDDDQMEVEQENSRNNENSINSQDRPDLDITG</sequence>
<dbReference type="Pfam" id="PF00498">
    <property type="entry name" value="FHA"/>
    <property type="match status" value="1"/>
</dbReference>
<keyword evidence="4" id="KW-1185">Reference proteome</keyword>
<evidence type="ECO:0000313" key="3">
    <source>
        <dbReference type="EMBL" id="EAS04382.4"/>
    </source>
</evidence>
<evidence type="ECO:0000256" key="1">
    <source>
        <dbReference type="SAM" id="MobiDB-lite"/>
    </source>
</evidence>
<dbReference type="STRING" id="312017.I7M3V7"/>
<dbReference type="PANTHER" id="PTHR46210">
    <property type="entry name" value="FHA DOMAIN-CONTAINING PROTEIN"/>
    <property type="match status" value="1"/>
</dbReference>
<dbReference type="SMART" id="SM00240">
    <property type="entry name" value="FHA"/>
    <property type="match status" value="2"/>
</dbReference>
<dbReference type="SUPFAM" id="SSF49879">
    <property type="entry name" value="SMAD/FHA domain"/>
    <property type="match status" value="2"/>
</dbReference>
<protein>
    <submittedName>
        <fullName evidence="3">FHA domain protein</fullName>
    </submittedName>
</protein>
<dbReference type="Proteomes" id="UP000009168">
    <property type="component" value="Unassembled WGS sequence"/>
</dbReference>